<organism evidence="10 11">
    <name type="scientific">Danxiaibacter flavus</name>
    <dbReference type="NCBI Taxonomy" id="3049108"/>
    <lineage>
        <taxon>Bacteria</taxon>
        <taxon>Pseudomonadati</taxon>
        <taxon>Bacteroidota</taxon>
        <taxon>Chitinophagia</taxon>
        <taxon>Chitinophagales</taxon>
        <taxon>Chitinophagaceae</taxon>
        <taxon>Danxiaibacter</taxon>
    </lineage>
</organism>
<name>A0ABV3ZD40_9BACT</name>
<evidence type="ECO:0000256" key="3">
    <source>
        <dbReference type="ARBA" id="ARBA00022723"/>
    </source>
</evidence>
<dbReference type="PIRSF" id="PIRSF000294">
    <property type="entry name" value="Cytochrome-c_peroxidase"/>
    <property type="match status" value="1"/>
</dbReference>
<proteinExistence type="predicted"/>
<comment type="subcellular location">
    <subcellularLocation>
        <location evidence="1">Periplasm</location>
    </subcellularLocation>
</comment>
<evidence type="ECO:0000313" key="11">
    <source>
        <dbReference type="Proteomes" id="UP001560573"/>
    </source>
</evidence>
<sequence>MRIACITILLTVLVCIATSFVEKKQAPATTSLAFVVPEGWPQPVYDFSQNPLTKEGFELGRKLFYDGRLSVDGNFPCSSCHQQFAAFATYDHNLSHGVNNSLTTRNAPGLFNLAWQKEFMHDGGINHLDLQPLAPITATNEMGETLNNVLAKLRADTTYRKMFKAAFGDEDINTQKMSKALSQFLLMMVSSNSKYDKVRRGEVSFNLPERLGYDLFKKKCASCHTEPLFSDYTYRNIGVDLDSFINDVGRMRITRLSADSLKFKVPSLRNVMVTAPYLHDGRFYSTYEVFNHYRSSVVKMKNTDSLVRNGIPLSNFEIGQITAFLYTLTDSSFLHDPRFGPPQDAVVPPVMHVH</sequence>
<gene>
    <name evidence="10" type="ORF">QTN47_09850</name>
</gene>
<dbReference type="Proteomes" id="UP001560573">
    <property type="component" value="Unassembled WGS sequence"/>
</dbReference>
<dbReference type="PROSITE" id="PS51007">
    <property type="entry name" value="CYTC"/>
    <property type="match status" value="1"/>
</dbReference>
<dbReference type="InterPro" id="IPR004852">
    <property type="entry name" value="Di-haem_cyt_c_peroxidsae"/>
</dbReference>
<evidence type="ECO:0000259" key="9">
    <source>
        <dbReference type="PROSITE" id="PS51007"/>
    </source>
</evidence>
<evidence type="ECO:0000256" key="2">
    <source>
        <dbReference type="ARBA" id="ARBA00022617"/>
    </source>
</evidence>
<keyword evidence="4" id="KW-0732">Signal</keyword>
<keyword evidence="11" id="KW-1185">Reference proteome</keyword>
<dbReference type="InterPro" id="IPR036909">
    <property type="entry name" value="Cyt_c-like_dom_sf"/>
</dbReference>
<accession>A0ABV3ZD40</accession>
<keyword evidence="5" id="KW-0574">Periplasm</keyword>
<evidence type="ECO:0000256" key="7">
    <source>
        <dbReference type="ARBA" id="ARBA00023004"/>
    </source>
</evidence>
<keyword evidence="3 8" id="KW-0479">Metal-binding</keyword>
<feature type="domain" description="Cytochrome c" evidence="9">
    <location>
        <begin position="196"/>
        <end position="329"/>
    </location>
</feature>
<dbReference type="RefSeq" id="WP_369329200.1">
    <property type="nucleotide sequence ID" value="NZ_JAULBC010000002.1"/>
</dbReference>
<evidence type="ECO:0000256" key="6">
    <source>
        <dbReference type="ARBA" id="ARBA00023002"/>
    </source>
</evidence>
<dbReference type="PANTHER" id="PTHR30600">
    <property type="entry name" value="CYTOCHROME C PEROXIDASE-RELATED"/>
    <property type="match status" value="1"/>
</dbReference>
<keyword evidence="7 8" id="KW-0408">Iron</keyword>
<dbReference type="InterPro" id="IPR009056">
    <property type="entry name" value="Cyt_c-like_dom"/>
</dbReference>
<dbReference type="PANTHER" id="PTHR30600:SF10">
    <property type="entry name" value="BLL6722 PROTEIN"/>
    <property type="match status" value="1"/>
</dbReference>
<evidence type="ECO:0000313" key="10">
    <source>
        <dbReference type="EMBL" id="MEX6687797.1"/>
    </source>
</evidence>
<evidence type="ECO:0000256" key="8">
    <source>
        <dbReference type="PROSITE-ProRule" id="PRU00433"/>
    </source>
</evidence>
<reference evidence="10 11" key="1">
    <citation type="submission" date="2023-07" db="EMBL/GenBank/DDBJ databases">
        <authorList>
            <person name="Lian W.-H."/>
        </authorList>
    </citation>
    <scope>NUCLEOTIDE SEQUENCE [LARGE SCALE GENOMIC DNA]</scope>
    <source>
        <strain evidence="10 11">SYSU DXS3180</strain>
    </source>
</reference>
<dbReference type="Pfam" id="PF03150">
    <property type="entry name" value="CCP_MauG"/>
    <property type="match status" value="1"/>
</dbReference>
<protein>
    <submittedName>
        <fullName evidence="10">Cytochrome c peroxidase</fullName>
    </submittedName>
</protein>
<dbReference type="GO" id="GO:0004601">
    <property type="term" value="F:peroxidase activity"/>
    <property type="evidence" value="ECO:0007669"/>
    <property type="project" value="UniProtKB-KW"/>
</dbReference>
<comment type="caution">
    <text evidence="10">The sequence shown here is derived from an EMBL/GenBank/DDBJ whole genome shotgun (WGS) entry which is preliminary data.</text>
</comment>
<dbReference type="SUPFAM" id="SSF46626">
    <property type="entry name" value="Cytochrome c"/>
    <property type="match status" value="2"/>
</dbReference>
<dbReference type="EMBL" id="JAULBC010000002">
    <property type="protein sequence ID" value="MEX6687797.1"/>
    <property type="molecule type" value="Genomic_DNA"/>
</dbReference>
<dbReference type="InterPro" id="IPR051395">
    <property type="entry name" value="Cytochrome_c_Peroxidase/MauG"/>
</dbReference>
<evidence type="ECO:0000256" key="5">
    <source>
        <dbReference type="ARBA" id="ARBA00022764"/>
    </source>
</evidence>
<dbReference type="InterPro" id="IPR026259">
    <property type="entry name" value="MauG/Cytc_peroxidase"/>
</dbReference>
<keyword evidence="2 8" id="KW-0349">Heme</keyword>
<keyword evidence="10" id="KW-0575">Peroxidase</keyword>
<evidence type="ECO:0000256" key="4">
    <source>
        <dbReference type="ARBA" id="ARBA00022729"/>
    </source>
</evidence>
<keyword evidence="6" id="KW-0560">Oxidoreductase</keyword>
<evidence type="ECO:0000256" key="1">
    <source>
        <dbReference type="ARBA" id="ARBA00004418"/>
    </source>
</evidence>
<dbReference type="Gene3D" id="1.10.760.10">
    <property type="entry name" value="Cytochrome c-like domain"/>
    <property type="match status" value="2"/>
</dbReference>